<dbReference type="HOGENOM" id="CLU_1678490_0_0_1"/>
<keyword evidence="2" id="KW-1185">Reference proteome</keyword>
<reference evidence="1 2" key="1">
    <citation type="submission" date="2014-04" db="EMBL/GenBank/DDBJ databases">
        <authorList>
            <consortium name="DOE Joint Genome Institute"/>
            <person name="Kuo A."/>
            <person name="Kohler A."/>
            <person name="Jargeat P."/>
            <person name="Nagy L.G."/>
            <person name="Floudas D."/>
            <person name="Copeland A."/>
            <person name="Barry K.W."/>
            <person name="Cichocki N."/>
            <person name="Veneault-Fourrey C."/>
            <person name="LaButti K."/>
            <person name="Lindquist E.A."/>
            <person name="Lipzen A."/>
            <person name="Lundell T."/>
            <person name="Morin E."/>
            <person name="Murat C."/>
            <person name="Sun H."/>
            <person name="Tunlid A."/>
            <person name="Henrissat B."/>
            <person name="Grigoriev I.V."/>
            <person name="Hibbett D.S."/>
            <person name="Martin F."/>
            <person name="Nordberg H.P."/>
            <person name="Cantor M.N."/>
            <person name="Hua S.X."/>
        </authorList>
    </citation>
    <scope>NUCLEOTIDE SEQUENCE [LARGE SCALE GENOMIC DNA]</scope>
    <source>
        <strain evidence="1 2">Ve08.2h10</strain>
    </source>
</reference>
<sequence>MAIMLHSVVLHAADVERYFSGLGGTQLAKHCNLTVETFEALSKLCSSYTHHLYKLDRTVGKSTHRKHAHMHTHPHLGIDMDLVDKLVKTFTWVPPLAAESDESKESLSGPEAITDKELAEAFDAVDREKAEAHQAEVMSAVDPDLKLDGNEVLKGKV</sequence>
<dbReference type="AlphaFoldDB" id="A0A0D0D5E6"/>
<evidence type="ECO:0000313" key="2">
    <source>
        <dbReference type="Proteomes" id="UP000054538"/>
    </source>
</evidence>
<protein>
    <submittedName>
        <fullName evidence="1">Uncharacterized protein</fullName>
    </submittedName>
</protein>
<dbReference type="EMBL" id="KN828215">
    <property type="protein sequence ID" value="KIK75289.1"/>
    <property type="molecule type" value="Genomic_DNA"/>
</dbReference>
<name>A0A0D0D5E6_9AGAM</name>
<dbReference type="STRING" id="930991.A0A0D0D5E6"/>
<reference evidence="2" key="2">
    <citation type="submission" date="2015-01" db="EMBL/GenBank/DDBJ databases">
        <title>Evolutionary Origins and Diversification of the Mycorrhizal Mutualists.</title>
        <authorList>
            <consortium name="DOE Joint Genome Institute"/>
            <consortium name="Mycorrhizal Genomics Consortium"/>
            <person name="Kohler A."/>
            <person name="Kuo A."/>
            <person name="Nagy L.G."/>
            <person name="Floudas D."/>
            <person name="Copeland A."/>
            <person name="Barry K.W."/>
            <person name="Cichocki N."/>
            <person name="Veneault-Fourrey C."/>
            <person name="LaButti K."/>
            <person name="Lindquist E.A."/>
            <person name="Lipzen A."/>
            <person name="Lundell T."/>
            <person name="Morin E."/>
            <person name="Murat C."/>
            <person name="Riley R."/>
            <person name="Ohm R."/>
            <person name="Sun H."/>
            <person name="Tunlid A."/>
            <person name="Henrissat B."/>
            <person name="Grigoriev I.V."/>
            <person name="Hibbett D.S."/>
            <person name="Martin F."/>
        </authorList>
    </citation>
    <scope>NUCLEOTIDE SEQUENCE [LARGE SCALE GENOMIC DNA]</scope>
    <source>
        <strain evidence="2">Ve08.2h10</strain>
    </source>
</reference>
<accession>A0A0D0D5E6</accession>
<proteinExistence type="predicted"/>
<dbReference type="OrthoDB" id="2669765at2759"/>
<evidence type="ECO:0000313" key="1">
    <source>
        <dbReference type="EMBL" id="KIK75289.1"/>
    </source>
</evidence>
<dbReference type="InParanoid" id="A0A0D0D5E6"/>
<organism evidence="1 2">
    <name type="scientific">Paxillus rubicundulus Ve08.2h10</name>
    <dbReference type="NCBI Taxonomy" id="930991"/>
    <lineage>
        <taxon>Eukaryota</taxon>
        <taxon>Fungi</taxon>
        <taxon>Dikarya</taxon>
        <taxon>Basidiomycota</taxon>
        <taxon>Agaricomycotina</taxon>
        <taxon>Agaricomycetes</taxon>
        <taxon>Agaricomycetidae</taxon>
        <taxon>Boletales</taxon>
        <taxon>Paxilineae</taxon>
        <taxon>Paxillaceae</taxon>
        <taxon>Paxillus</taxon>
    </lineage>
</organism>
<dbReference type="Proteomes" id="UP000054538">
    <property type="component" value="Unassembled WGS sequence"/>
</dbReference>
<gene>
    <name evidence="1" type="ORF">PAXRUDRAFT_19124</name>
</gene>